<accession>A0A1S2E1N5</accession>
<dbReference type="EMBL" id="QUSG01000008">
    <property type="protein sequence ID" value="KAA3526123.1"/>
    <property type="molecule type" value="Genomic_DNA"/>
</dbReference>
<reference evidence="1 2" key="1">
    <citation type="submission" date="2018-08" db="EMBL/GenBank/DDBJ databases">
        <title>Genome sequencing of Agrobacterium vitis strain ICMP 10754.</title>
        <authorList>
            <person name="Visnovsky S.B."/>
            <person name="Pitman A.R."/>
        </authorList>
    </citation>
    <scope>NUCLEOTIDE SEQUENCE [LARGE SCALE GENOMIC DNA]</scope>
    <source>
        <strain evidence="1 2">ICMP 10754</strain>
    </source>
</reference>
<evidence type="ECO:0000313" key="1">
    <source>
        <dbReference type="EMBL" id="KAA3526123.1"/>
    </source>
</evidence>
<dbReference type="AlphaFoldDB" id="A0A1S2E1N5"/>
<name>A0A1S2E1N5_AGRVI</name>
<sequence length="94" mass="10114">MAHIKYDLVSAGRPVMLSNTRIIKFFNYATDHTKAEVLTAGFFNASRDDLTPHSIINAVVDCDGTPEYVRIKVATVPATGNVAVTDVTGDTTAD</sequence>
<protein>
    <submittedName>
        <fullName evidence="1">Uncharacterized protein</fullName>
    </submittedName>
</protein>
<proteinExistence type="predicted"/>
<dbReference type="OrthoDB" id="8302375at2"/>
<organism evidence="1 2">
    <name type="scientific">Agrobacterium vitis</name>
    <name type="common">Rhizobium vitis</name>
    <dbReference type="NCBI Taxonomy" id="373"/>
    <lineage>
        <taxon>Bacteria</taxon>
        <taxon>Pseudomonadati</taxon>
        <taxon>Pseudomonadota</taxon>
        <taxon>Alphaproteobacteria</taxon>
        <taxon>Hyphomicrobiales</taxon>
        <taxon>Rhizobiaceae</taxon>
        <taxon>Rhizobium/Agrobacterium group</taxon>
        <taxon>Agrobacterium</taxon>
    </lineage>
</organism>
<gene>
    <name evidence="1" type="ORF">DXT89_16495</name>
</gene>
<comment type="caution">
    <text evidence="1">The sequence shown here is derived from an EMBL/GenBank/DDBJ whole genome shotgun (WGS) entry which is preliminary data.</text>
</comment>
<dbReference type="RefSeq" id="WP_071207444.1">
    <property type="nucleotide sequence ID" value="NZ_MBFB02000017.1"/>
</dbReference>
<evidence type="ECO:0000313" key="2">
    <source>
        <dbReference type="Proteomes" id="UP000436911"/>
    </source>
</evidence>
<dbReference type="Proteomes" id="UP000436911">
    <property type="component" value="Unassembled WGS sequence"/>
</dbReference>